<feature type="domain" description="4Fe-4S His(Cys)3-ligated-type" evidence="18">
    <location>
        <begin position="85"/>
        <end position="124"/>
    </location>
</feature>
<dbReference type="Pfam" id="PF00384">
    <property type="entry name" value="Molybdopterin"/>
    <property type="match status" value="1"/>
</dbReference>
<keyword evidence="5 14" id="KW-0001">2Fe-2S</keyword>
<dbReference type="Pfam" id="PF22117">
    <property type="entry name" value="Fer4_Nqo3"/>
    <property type="match status" value="1"/>
</dbReference>
<dbReference type="InterPro" id="IPR009010">
    <property type="entry name" value="Asp_de-COase-like_dom_sf"/>
</dbReference>
<evidence type="ECO:0000256" key="4">
    <source>
        <dbReference type="ARBA" id="ARBA00022485"/>
    </source>
</evidence>
<comment type="similarity">
    <text evidence="3 14">Belongs to the complex I 75 kDa subunit family.</text>
</comment>
<evidence type="ECO:0000256" key="13">
    <source>
        <dbReference type="ARBA" id="ARBA00047712"/>
    </source>
</evidence>
<dbReference type="GO" id="GO:0048038">
    <property type="term" value="F:quinone binding"/>
    <property type="evidence" value="ECO:0007669"/>
    <property type="project" value="UniProtKB-UniRule"/>
</dbReference>
<evidence type="ECO:0000256" key="14">
    <source>
        <dbReference type="RuleBase" id="RU003525"/>
    </source>
</evidence>
<keyword evidence="10 14" id="KW-0411">Iron-sulfur</keyword>
<gene>
    <name evidence="19" type="primary">nuoG</name>
    <name evidence="19" type="ORF">E6H00_00195</name>
</gene>
<comment type="caution">
    <text evidence="19">The sequence shown here is derived from an EMBL/GenBank/DDBJ whole genome shotgun (WGS) entry which is preliminary data.</text>
</comment>
<dbReference type="InterPro" id="IPR050123">
    <property type="entry name" value="Prok_molybdopt-oxidoreductase"/>
</dbReference>
<dbReference type="PROSITE" id="PS00641">
    <property type="entry name" value="COMPLEX1_75K_1"/>
    <property type="match status" value="1"/>
</dbReference>
<dbReference type="InterPro" id="IPR001041">
    <property type="entry name" value="2Fe-2S_ferredoxin-type"/>
</dbReference>
<evidence type="ECO:0000259" key="18">
    <source>
        <dbReference type="PROSITE" id="PS51839"/>
    </source>
</evidence>
<organism evidence="19 20">
    <name type="scientific">Candidatus Segetimicrobium genomatis</name>
    <dbReference type="NCBI Taxonomy" id="2569760"/>
    <lineage>
        <taxon>Bacteria</taxon>
        <taxon>Bacillati</taxon>
        <taxon>Candidatus Sysuimicrobiota</taxon>
        <taxon>Candidatus Sysuimicrobiia</taxon>
        <taxon>Candidatus Sysuimicrobiales</taxon>
        <taxon>Candidatus Segetimicrobiaceae</taxon>
        <taxon>Candidatus Segetimicrobium</taxon>
    </lineage>
</organism>
<keyword evidence="7 14" id="KW-0479">Metal-binding</keyword>
<evidence type="ECO:0000256" key="1">
    <source>
        <dbReference type="ARBA" id="ARBA00001966"/>
    </source>
</evidence>
<dbReference type="SUPFAM" id="SSF53706">
    <property type="entry name" value="Formate dehydrogenase/DMSO reductase, domains 1-3"/>
    <property type="match status" value="1"/>
</dbReference>
<dbReference type="InterPro" id="IPR006963">
    <property type="entry name" value="Mopterin_OxRdtase_4Fe-4S_dom"/>
</dbReference>
<dbReference type="AlphaFoldDB" id="A0A537KEB1"/>
<evidence type="ECO:0000256" key="7">
    <source>
        <dbReference type="ARBA" id="ARBA00022723"/>
    </source>
</evidence>
<evidence type="ECO:0000313" key="20">
    <source>
        <dbReference type="Proteomes" id="UP000318509"/>
    </source>
</evidence>
<reference evidence="19 20" key="1">
    <citation type="journal article" date="2019" name="Nat. Microbiol.">
        <title>Mediterranean grassland soil C-N compound turnover is dependent on rainfall and depth, and is mediated by genomically divergent microorganisms.</title>
        <authorList>
            <person name="Diamond S."/>
            <person name="Andeer P.F."/>
            <person name="Li Z."/>
            <person name="Crits-Christoph A."/>
            <person name="Burstein D."/>
            <person name="Anantharaman K."/>
            <person name="Lane K.R."/>
            <person name="Thomas B.C."/>
            <person name="Pan C."/>
            <person name="Northen T.R."/>
            <person name="Banfield J.F."/>
        </authorList>
    </citation>
    <scope>NUCLEOTIDE SEQUENCE [LARGE SCALE GENOMIC DNA]</scope>
    <source>
        <strain evidence="19">NP_3</strain>
    </source>
</reference>
<dbReference type="GO" id="GO:0042773">
    <property type="term" value="P:ATP synthesis coupled electron transport"/>
    <property type="evidence" value="ECO:0007669"/>
    <property type="project" value="InterPro"/>
</dbReference>
<dbReference type="GO" id="GO:0016020">
    <property type="term" value="C:membrane"/>
    <property type="evidence" value="ECO:0007669"/>
    <property type="project" value="InterPro"/>
</dbReference>
<keyword evidence="4 14" id="KW-0004">4Fe-4S</keyword>
<dbReference type="EMBL" id="VBAK01000008">
    <property type="protein sequence ID" value="TMI94130.1"/>
    <property type="molecule type" value="Genomic_DNA"/>
</dbReference>
<keyword evidence="12" id="KW-0830">Ubiquinone</keyword>
<proteinExistence type="inferred from homology"/>
<evidence type="ECO:0000256" key="2">
    <source>
        <dbReference type="ARBA" id="ARBA00002378"/>
    </source>
</evidence>
<dbReference type="SUPFAM" id="SSF50692">
    <property type="entry name" value="ADC-like"/>
    <property type="match status" value="1"/>
</dbReference>
<dbReference type="GO" id="GO:0008137">
    <property type="term" value="F:NADH dehydrogenase (ubiquinone) activity"/>
    <property type="evidence" value="ECO:0007669"/>
    <property type="project" value="UniProtKB-UniRule"/>
</dbReference>
<dbReference type="Proteomes" id="UP000318509">
    <property type="component" value="Unassembled WGS sequence"/>
</dbReference>
<dbReference type="SMART" id="SM00926">
    <property type="entry name" value="Molybdop_Fe4S4"/>
    <property type="match status" value="1"/>
</dbReference>
<dbReference type="CDD" id="cd02775">
    <property type="entry name" value="MopB_CT"/>
    <property type="match status" value="1"/>
</dbReference>
<feature type="region of interest" description="Disordered" evidence="15">
    <location>
        <begin position="701"/>
        <end position="723"/>
    </location>
</feature>
<dbReference type="SUPFAM" id="SSF54292">
    <property type="entry name" value="2Fe-2S ferredoxin-like"/>
    <property type="match status" value="1"/>
</dbReference>
<dbReference type="GO" id="GO:0046872">
    <property type="term" value="F:metal ion binding"/>
    <property type="evidence" value="ECO:0007669"/>
    <property type="project" value="UniProtKB-UniRule"/>
</dbReference>
<dbReference type="CDD" id="cd00207">
    <property type="entry name" value="fer2"/>
    <property type="match status" value="1"/>
</dbReference>
<comment type="cofactor">
    <cofactor evidence="1 14">
        <name>[4Fe-4S] cluster</name>
        <dbReference type="ChEBI" id="CHEBI:49883"/>
    </cofactor>
</comment>
<dbReference type="InterPro" id="IPR000283">
    <property type="entry name" value="NADH_UbQ_OxRdtase_75kDa_su_CS"/>
</dbReference>
<dbReference type="Gene3D" id="2.20.25.90">
    <property type="entry name" value="ADC-like domains"/>
    <property type="match status" value="1"/>
</dbReference>
<feature type="domain" description="2Fe-2S ferredoxin-type" evidence="16">
    <location>
        <begin position="7"/>
        <end position="85"/>
    </location>
</feature>
<evidence type="ECO:0000313" key="19">
    <source>
        <dbReference type="EMBL" id="TMI94130.1"/>
    </source>
</evidence>
<evidence type="ECO:0000256" key="11">
    <source>
        <dbReference type="ARBA" id="ARBA00023027"/>
    </source>
</evidence>
<dbReference type="PROSITE" id="PS51669">
    <property type="entry name" value="4FE4S_MOW_BIS_MGD"/>
    <property type="match status" value="1"/>
</dbReference>
<dbReference type="PANTHER" id="PTHR43105">
    <property type="entry name" value="RESPIRATORY NITRATE REDUCTASE"/>
    <property type="match status" value="1"/>
</dbReference>
<keyword evidence="6 14" id="KW-0874">Quinone</keyword>
<dbReference type="EC" id="7.1.1.-" evidence="14"/>
<dbReference type="InterPro" id="IPR006657">
    <property type="entry name" value="MoPterin_dinucl-bd_dom"/>
</dbReference>
<accession>A0A537KEB1</accession>
<evidence type="ECO:0000259" key="17">
    <source>
        <dbReference type="PROSITE" id="PS51669"/>
    </source>
</evidence>
<evidence type="ECO:0000256" key="8">
    <source>
        <dbReference type="ARBA" id="ARBA00022967"/>
    </source>
</evidence>
<dbReference type="InterPro" id="IPR010228">
    <property type="entry name" value="NADH_UbQ_OxRdtase_Gsu"/>
</dbReference>
<evidence type="ECO:0000256" key="3">
    <source>
        <dbReference type="ARBA" id="ARBA00005404"/>
    </source>
</evidence>
<dbReference type="InterPro" id="IPR019574">
    <property type="entry name" value="NADH_UbQ_OxRdtase_Gsu_4Fe4S-bd"/>
</dbReference>
<dbReference type="FunFam" id="3.10.20.740:FF:000001">
    <property type="entry name" value="NADH-quinone oxidoreductase subunit G"/>
    <property type="match status" value="1"/>
</dbReference>
<dbReference type="PROSITE" id="PS00643">
    <property type="entry name" value="COMPLEX1_75K_3"/>
    <property type="match status" value="1"/>
</dbReference>
<dbReference type="GO" id="GO:0051539">
    <property type="term" value="F:4 iron, 4 sulfur cluster binding"/>
    <property type="evidence" value="ECO:0007669"/>
    <property type="project" value="UniProtKB-KW"/>
</dbReference>
<dbReference type="Pfam" id="PF13510">
    <property type="entry name" value="Fer2_4"/>
    <property type="match status" value="1"/>
</dbReference>
<evidence type="ECO:0000256" key="12">
    <source>
        <dbReference type="ARBA" id="ARBA00023075"/>
    </source>
</evidence>
<evidence type="ECO:0000256" key="5">
    <source>
        <dbReference type="ARBA" id="ARBA00022714"/>
    </source>
</evidence>
<dbReference type="GO" id="GO:0003954">
    <property type="term" value="F:NADH dehydrogenase activity"/>
    <property type="evidence" value="ECO:0007669"/>
    <property type="project" value="TreeGrafter"/>
</dbReference>
<dbReference type="SUPFAM" id="SSF54862">
    <property type="entry name" value="4Fe-4S ferredoxins"/>
    <property type="match status" value="1"/>
</dbReference>
<keyword evidence="8 14" id="KW-1278">Translocase</keyword>
<dbReference type="NCBIfam" id="TIGR01973">
    <property type="entry name" value="NuoG"/>
    <property type="match status" value="1"/>
</dbReference>
<keyword evidence="9 14" id="KW-0408">Iron</keyword>
<dbReference type="PROSITE" id="PS51085">
    <property type="entry name" value="2FE2S_FER_2"/>
    <property type="match status" value="1"/>
</dbReference>
<dbReference type="GO" id="GO:0043546">
    <property type="term" value="F:molybdopterin cofactor binding"/>
    <property type="evidence" value="ECO:0007669"/>
    <property type="project" value="InterPro"/>
</dbReference>
<dbReference type="InterPro" id="IPR006656">
    <property type="entry name" value="Mopterin_OxRdtase"/>
</dbReference>
<dbReference type="PROSITE" id="PS00642">
    <property type="entry name" value="COMPLEX1_75K_2"/>
    <property type="match status" value="1"/>
</dbReference>
<comment type="cofactor">
    <cofactor evidence="14">
        <name>[2Fe-2S] cluster</name>
        <dbReference type="ChEBI" id="CHEBI:190135"/>
    </cofactor>
    <text evidence="14">Binds 1 [2Fe-2S] cluster per subunit.</text>
</comment>
<sequence length="835" mass="90035">MSEQKVAMVHLTIDGRPVAVPKGTTVWQAARGIGIEIPIFCYHDRMPPLGACRMCLVEIEKMPKLVTACTQEAGEDMVVRTQSERVRQGQQGILEFLLVNHPLDCPICDKGGECPLQDNTLKFGPGQSRFIETKRMFRKHIRMGPVLVLDRERCILCWRCVRFGEILAGDDALKGFERGYHSQIGTPFTEPVNSKFIGNTIEICPVGALTSATYRFRARPWDNRQSQSVCPHCGCGCAMQLNVRGNDLVRTRPREHPEVNDIWLCDKGFFGYEFVTSAERVTTPLVRREGALREASWEDALDRVARSLRAAPPERIGVMGGARTTNEDNYLLLRLFRGIVGTNHIDFRTETAHPQPAARAPWGLDISIADVERADAIVLAGCDLTEEYPIIWLRVKKAIDRGVPLIIVNPWALEIARWARHSLVHRWGAEGLLLDALAGLVAPEAAAGAAQVPADQIRAAAAAVAGARRPLVLVGRTALERPDGLEILDAVDRLRAACGGAGLGLLRGRGNSGGAQALGLLPDMLPGYRPLSDAAARSAVESVWGRRVPTIPGQTVRGMCEAARAERLEALYVVGADPATDYPDAGAWAEARRRIGFLAVHELFLTRTAASADVVLPVLSFAEKTGTVCNIEGRIQRQDQARLGPGLARPDSFIFSQIASRLGTTLASASWEDVFAEIARVIPGWGEGARLAAPRPPLEVRPAPGAAAGPAGPAVPSVAPRDPEDGTLTLLTGTRLFNRGQMALRCPGVRNQAGEPFVALHPADASRLGVSDGAACEVRSPRGALRLAARIWPGLRPGQAYVPRGYDAAPVNTLEDEQGPVAVTVRALVAAAAAG</sequence>
<comment type="function">
    <text evidence="14">NDH-1 shuttles electrons from NADH, via FMN and iron-sulfur (Fe-S) centers, to quinones in the respiratory chain. Couples the redox reaction to proton translocation (for every two electrons transferred, four hydrogen ions are translocated across the cytoplasmic membrane), and thus conserves the redox energy in a proton gradient.</text>
</comment>
<dbReference type="InterPro" id="IPR036010">
    <property type="entry name" value="2Fe-2S_ferredoxin-like_sf"/>
</dbReference>
<evidence type="ECO:0000256" key="10">
    <source>
        <dbReference type="ARBA" id="ARBA00023014"/>
    </source>
</evidence>
<dbReference type="Pfam" id="PF01568">
    <property type="entry name" value="Molydop_binding"/>
    <property type="match status" value="1"/>
</dbReference>
<comment type="catalytic activity">
    <reaction evidence="13 14">
        <text>a quinone + NADH + 5 H(+)(in) = a quinol + NAD(+) + 4 H(+)(out)</text>
        <dbReference type="Rhea" id="RHEA:57888"/>
        <dbReference type="ChEBI" id="CHEBI:15378"/>
        <dbReference type="ChEBI" id="CHEBI:24646"/>
        <dbReference type="ChEBI" id="CHEBI:57540"/>
        <dbReference type="ChEBI" id="CHEBI:57945"/>
        <dbReference type="ChEBI" id="CHEBI:132124"/>
    </reaction>
</comment>
<evidence type="ECO:0000256" key="6">
    <source>
        <dbReference type="ARBA" id="ARBA00022719"/>
    </source>
</evidence>
<dbReference type="Gene3D" id="3.40.228.10">
    <property type="entry name" value="Dimethylsulfoxide Reductase, domain 2"/>
    <property type="match status" value="2"/>
</dbReference>
<dbReference type="PROSITE" id="PS51839">
    <property type="entry name" value="4FE4S_HC3"/>
    <property type="match status" value="1"/>
</dbReference>
<dbReference type="Gene3D" id="3.40.50.740">
    <property type="match status" value="2"/>
</dbReference>
<dbReference type="PANTHER" id="PTHR43105:SF10">
    <property type="entry name" value="NADH-QUINONE OXIDOREDUCTASE SUBUNIT G"/>
    <property type="match status" value="1"/>
</dbReference>
<dbReference type="InterPro" id="IPR054351">
    <property type="entry name" value="NADH_UbQ_OxRdtase_ferredoxin"/>
</dbReference>
<keyword evidence="19" id="KW-0560">Oxidoreductase</keyword>
<feature type="compositionally biased region" description="Low complexity" evidence="15">
    <location>
        <begin position="702"/>
        <end position="723"/>
    </location>
</feature>
<evidence type="ECO:0000259" key="16">
    <source>
        <dbReference type="PROSITE" id="PS51085"/>
    </source>
</evidence>
<protein>
    <recommendedName>
        <fullName evidence="14">NADH-quinone oxidoreductase</fullName>
        <ecNumber evidence="14">7.1.1.-</ecNumber>
    </recommendedName>
</protein>
<evidence type="ECO:0000256" key="15">
    <source>
        <dbReference type="SAM" id="MobiDB-lite"/>
    </source>
</evidence>
<keyword evidence="11 14" id="KW-0520">NAD</keyword>
<name>A0A537KEB1_9BACT</name>
<dbReference type="GO" id="GO:0051537">
    <property type="term" value="F:2 iron, 2 sulfur cluster binding"/>
    <property type="evidence" value="ECO:0007669"/>
    <property type="project" value="UniProtKB-UniRule"/>
</dbReference>
<dbReference type="Pfam" id="PF04879">
    <property type="entry name" value="Molybdop_Fe4S4"/>
    <property type="match status" value="1"/>
</dbReference>
<comment type="function">
    <text evidence="2">NDH-1 shuttles electrons from NADH, via FMN and iron-sulfur (Fe-S) centers, to quinones in the respiratory chain. The immediate electron acceptor for the enzyme in this species is believed to be ubiquinone. Couples the redox reaction to proton translocation (for every two electrons transferred, four hydrogen ions are translocated across the cytoplasmic membrane), and thus conserves the redox energy in a proton gradient.</text>
</comment>
<dbReference type="Gene3D" id="3.10.20.740">
    <property type="match status" value="1"/>
</dbReference>
<dbReference type="Gene3D" id="3.30.70.20">
    <property type="match status" value="1"/>
</dbReference>
<dbReference type="Gene3D" id="2.40.40.20">
    <property type="match status" value="1"/>
</dbReference>
<evidence type="ECO:0000256" key="9">
    <source>
        <dbReference type="ARBA" id="ARBA00023004"/>
    </source>
</evidence>
<dbReference type="Pfam" id="PF10588">
    <property type="entry name" value="NADH-G_4Fe-4S_3"/>
    <property type="match status" value="1"/>
</dbReference>
<feature type="domain" description="4Fe-4S Mo/W bis-MGD-type" evidence="17">
    <location>
        <begin position="223"/>
        <end position="279"/>
    </location>
</feature>
<dbReference type="SMART" id="SM00929">
    <property type="entry name" value="NADH-G_4Fe-4S_3"/>
    <property type="match status" value="1"/>
</dbReference>